<comment type="caution">
    <text evidence="3">The sequence shown here is derived from an EMBL/GenBank/DDBJ whole genome shotgun (WGS) entry which is preliminary data.</text>
</comment>
<proteinExistence type="inferred from homology"/>
<evidence type="ECO:0000313" key="3">
    <source>
        <dbReference type="EMBL" id="KAL2611848.1"/>
    </source>
</evidence>
<gene>
    <name evidence="3" type="ORF">R1flu_023540</name>
</gene>
<protein>
    <recommendedName>
        <fullName evidence="2">14-3-3 domain-containing protein</fullName>
    </recommendedName>
</protein>
<accession>A0ABD1XWD1</accession>
<dbReference type="InterPro" id="IPR023410">
    <property type="entry name" value="14-3-3_domain"/>
</dbReference>
<dbReference type="SMART" id="SM00101">
    <property type="entry name" value="14_3_3"/>
    <property type="match status" value="1"/>
</dbReference>
<dbReference type="AlphaFoldDB" id="A0ABD1XWD1"/>
<dbReference type="Proteomes" id="UP001605036">
    <property type="component" value="Unassembled WGS sequence"/>
</dbReference>
<evidence type="ECO:0000313" key="4">
    <source>
        <dbReference type="Proteomes" id="UP001605036"/>
    </source>
</evidence>
<organism evidence="3 4">
    <name type="scientific">Riccia fluitans</name>
    <dbReference type="NCBI Taxonomy" id="41844"/>
    <lineage>
        <taxon>Eukaryota</taxon>
        <taxon>Viridiplantae</taxon>
        <taxon>Streptophyta</taxon>
        <taxon>Embryophyta</taxon>
        <taxon>Marchantiophyta</taxon>
        <taxon>Marchantiopsida</taxon>
        <taxon>Marchantiidae</taxon>
        <taxon>Marchantiales</taxon>
        <taxon>Ricciaceae</taxon>
        <taxon>Riccia</taxon>
    </lineage>
</organism>
<dbReference type="InterPro" id="IPR000308">
    <property type="entry name" value="14-3-3"/>
</dbReference>
<dbReference type="InterPro" id="IPR036815">
    <property type="entry name" value="14-3-3_dom_sf"/>
</dbReference>
<dbReference type="Pfam" id="PF00244">
    <property type="entry name" value="14-3-3"/>
    <property type="match status" value="2"/>
</dbReference>
<comment type="similarity">
    <text evidence="1">Belongs to the 14-3-3 family.</text>
</comment>
<reference evidence="3 4" key="1">
    <citation type="submission" date="2024-09" db="EMBL/GenBank/DDBJ databases">
        <title>Chromosome-scale assembly of Riccia fluitans.</title>
        <authorList>
            <person name="Paukszto L."/>
            <person name="Sawicki J."/>
            <person name="Karawczyk K."/>
            <person name="Piernik-Szablinska J."/>
            <person name="Szczecinska M."/>
            <person name="Mazdziarz M."/>
        </authorList>
    </citation>
    <scope>NUCLEOTIDE SEQUENCE [LARGE SCALE GENOMIC DNA]</scope>
    <source>
        <strain evidence="3">Rf_01</strain>
        <tissue evidence="3">Aerial parts of the thallus</tissue>
    </source>
</reference>
<keyword evidence="4" id="KW-1185">Reference proteome</keyword>
<dbReference type="PANTHER" id="PTHR18860">
    <property type="entry name" value="14-3-3 PROTEIN"/>
    <property type="match status" value="1"/>
</dbReference>
<sequence length="205" mass="22829">MALKAETREKLVYMEKLSEQAERYDEMVDAMEKVAETANVVELSVEERNLLSVAFKNVVGAYLETLGCSCASLSHDGRSKSVFFLKMKGVYHRYLAEFKTSAERGEAVDNTLKAYKSGQDIAFKELAPTNPIRLGLALNFSVFYNEILNSSGKSCSLARQAFHEAIAELQHAGSVGKTWLKFDVVQVNFSVILDAQSSEQLRLRG</sequence>
<dbReference type="EMBL" id="JBHFFA010000007">
    <property type="protein sequence ID" value="KAL2611848.1"/>
    <property type="molecule type" value="Genomic_DNA"/>
</dbReference>
<dbReference type="PIRSF" id="PIRSF000868">
    <property type="entry name" value="14-3-3"/>
    <property type="match status" value="1"/>
</dbReference>
<dbReference type="Gene3D" id="1.20.190.20">
    <property type="entry name" value="14-3-3 domain"/>
    <property type="match status" value="2"/>
</dbReference>
<feature type="domain" description="14-3-3" evidence="2">
    <location>
        <begin position="8"/>
        <end position="205"/>
    </location>
</feature>
<evidence type="ECO:0000259" key="2">
    <source>
        <dbReference type="SMART" id="SM00101"/>
    </source>
</evidence>
<dbReference type="SUPFAM" id="SSF48445">
    <property type="entry name" value="14-3-3 protein"/>
    <property type="match status" value="1"/>
</dbReference>
<name>A0ABD1XWD1_9MARC</name>
<evidence type="ECO:0000256" key="1">
    <source>
        <dbReference type="ARBA" id="ARBA00006141"/>
    </source>
</evidence>